<proteinExistence type="predicted"/>
<dbReference type="Proteomes" id="UP000176424">
    <property type="component" value="Unassembled WGS sequence"/>
</dbReference>
<dbReference type="AlphaFoldDB" id="A0A1F4ZRR6"/>
<organism evidence="2 3">
    <name type="scientific">Candidatus Amesbacteria bacterium RIFOXYB1_FULL_44_23</name>
    <dbReference type="NCBI Taxonomy" id="1797263"/>
    <lineage>
        <taxon>Bacteria</taxon>
        <taxon>Candidatus Amesiibacteriota</taxon>
    </lineage>
</organism>
<evidence type="ECO:0000313" key="3">
    <source>
        <dbReference type="Proteomes" id="UP000176424"/>
    </source>
</evidence>
<dbReference type="EMBL" id="MEXR01000049">
    <property type="protein sequence ID" value="OGD08808.1"/>
    <property type="molecule type" value="Genomic_DNA"/>
</dbReference>
<keyword evidence="1" id="KW-0812">Transmembrane</keyword>
<accession>A0A1F4ZRR6</accession>
<keyword evidence="1" id="KW-1133">Transmembrane helix</keyword>
<evidence type="ECO:0000256" key="1">
    <source>
        <dbReference type="SAM" id="Phobius"/>
    </source>
</evidence>
<comment type="caution">
    <text evidence="2">The sequence shown here is derived from an EMBL/GenBank/DDBJ whole genome shotgun (WGS) entry which is preliminary data.</text>
</comment>
<name>A0A1F4ZRR6_9BACT</name>
<feature type="transmembrane region" description="Helical" evidence="1">
    <location>
        <begin position="14"/>
        <end position="32"/>
    </location>
</feature>
<dbReference type="STRING" id="1797263.A2397_04240"/>
<sequence length="348" mass="38323">MATLTEVSVLARRIIKFSGVALVVMALIPGTISTIKKIMLALNPPPPTPPTVRYGKLPTLIFPEAPNYATPEYKLETISGGLPALPNVGKVYVVGINRSRLLTLDRMKDKAISVGLKNEPLALDDRTYRFTNQTLPIDMIFDVITGSFSYKYDWTVDREIYTTFDVPIGNSAVSEAQRFLERLGALPDDLAKGTSKIIYLAATSSAMVPENSPYEANFVRVDLFRADKDDVRIVTAGMDTSPANVIISGSNGDKRIIQANYYYSQVIGDDFATYPLRPVTAAWQELTTGGGYIAKRTTEKVVTIRKVSLGYFESNEQQSFLQPVYVFEGDGNFAAFVQAVAPEYVIAK</sequence>
<evidence type="ECO:0000313" key="2">
    <source>
        <dbReference type="EMBL" id="OGD08808.1"/>
    </source>
</evidence>
<keyword evidence="1" id="KW-0472">Membrane</keyword>
<gene>
    <name evidence="2" type="ORF">A2397_04240</name>
</gene>
<reference evidence="2 3" key="1">
    <citation type="journal article" date="2016" name="Nat. Commun.">
        <title>Thousands of microbial genomes shed light on interconnected biogeochemical processes in an aquifer system.</title>
        <authorList>
            <person name="Anantharaman K."/>
            <person name="Brown C.T."/>
            <person name="Hug L.A."/>
            <person name="Sharon I."/>
            <person name="Castelle C.J."/>
            <person name="Probst A.J."/>
            <person name="Thomas B.C."/>
            <person name="Singh A."/>
            <person name="Wilkins M.J."/>
            <person name="Karaoz U."/>
            <person name="Brodie E.L."/>
            <person name="Williams K.H."/>
            <person name="Hubbard S.S."/>
            <person name="Banfield J.F."/>
        </authorList>
    </citation>
    <scope>NUCLEOTIDE SEQUENCE [LARGE SCALE GENOMIC DNA]</scope>
</reference>
<protein>
    <submittedName>
        <fullName evidence="2">Uncharacterized protein</fullName>
    </submittedName>
</protein>